<dbReference type="InterPro" id="IPR000340">
    <property type="entry name" value="Dual-sp_phosphatase_cat-dom"/>
</dbReference>
<dbReference type="InParanoid" id="A0A5J5ENB2"/>
<dbReference type="PROSITE" id="PS50056">
    <property type="entry name" value="TYR_PHOSPHATASE_2"/>
    <property type="match status" value="1"/>
</dbReference>
<dbReference type="SUPFAM" id="SSF52799">
    <property type="entry name" value="(Phosphotyrosine protein) phosphatases II"/>
    <property type="match status" value="1"/>
</dbReference>
<keyword evidence="4" id="KW-0904">Protein phosphatase</keyword>
<dbReference type="GO" id="GO:0005737">
    <property type="term" value="C:cytoplasm"/>
    <property type="evidence" value="ECO:0007669"/>
    <property type="project" value="TreeGrafter"/>
</dbReference>
<dbReference type="PANTHER" id="PTHR10159:SF519">
    <property type="entry name" value="DUAL SPECIFICITY PROTEIN PHOSPHATASE MPK3"/>
    <property type="match status" value="1"/>
</dbReference>
<dbReference type="PROSITE" id="PS00383">
    <property type="entry name" value="TYR_PHOSPHATASE_1"/>
    <property type="match status" value="1"/>
</dbReference>
<dbReference type="EMBL" id="VXIS01000197">
    <property type="protein sequence ID" value="KAA8897506.1"/>
    <property type="molecule type" value="Genomic_DNA"/>
</dbReference>
<dbReference type="CDD" id="cd14498">
    <property type="entry name" value="DSP"/>
    <property type="match status" value="1"/>
</dbReference>
<feature type="domain" description="Tyrosine-protein phosphatase" evidence="5">
    <location>
        <begin position="1"/>
        <end position="145"/>
    </location>
</feature>
<feature type="non-terminal residue" evidence="7">
    <location>
        <position position="145"/>
    </location>
</feature>
<name>A0A5J5ENB2_9PEZI</name>
<feature type="domain" description="Tyrosine specific protein phosphatases" evidence="6">
    <location>
        <begin position="63"/>
        <end position="123"/>
    </location>
</feature>
<evidence type="ECO:0000259" key="5">
    <source>
        <dbReference type="PROSITE" id="PS50054"/>
    </source>
</evidence>
<reference evidence="7 8" key="1">
    <citation type="submission" date="2019-09" db="EMBL/GenBank/DDBJ databases">
        <title>Draft genome of the ectomycorrhizal ascomycete Sphaerosporella brunnea.</title>
        <authorList>
            <consortium name="DOE Joint Genome Institute"/>
            <person name="Benucci G.M."/>
            <person name="Marozzi G."/>
            <person name="Antonielli L."/>
            <person name="Sanchez S."/>
            <person name="Marco P."/>
            <person name="Wang X."/>
            <person name="Falini L.B."/>
            <person name="Barry K."/>
            <person name="Haridas S."/>
            <person name="Lipzen A."/>
            <person name="Labutti K."/>
            <person name="Grigoriev I.V."/>
            <person name="Murat C."/>
            <person name="Martin F."/>
            <person name="Albertini E."/>
            <person name="Donnini D."/>
            <person name="Bonito G."/>
        </authorList>
    </citation>
    <scope>NUCLEOTIDE SEQUENCE [LARGE SCALE GENOMIC DNA]</scope>
    <source>
        <strain evidence="7 8">Sb_GMNB300</strain>
    </source>
</reference>
<evidence type="ECO:0000256" key="4">
    <source>
        <dbReference type="ARBA" id="ARBA00022912"/>
    </source>
</evidence>
<evidence type="ECO:0000259" key="6">
    <source>
        <dbReference type="PROSITE" id="PS50056"/>
    </source>
</evidence>
<evidence type="ECO:0000313" key="8">
    <source>
        <dbReference type="Proteomes" id="UP000326924"/>
    </source>
</evidence>
<dbReference type="InterPro" id="IPR029021">
    <property type="entry name" value="Prot-tyrosine_phosphatase-like"/>
</dbReference>
<dbReference type="InterPro" id="IPR020422">
    <property type="entry name" value="TYR_PHOSPHATASE_DUAL_dom"/>
</dbReference>
<dbReference type="AlphaFoldDB" id="A0A5J5ENB2"/>
<proteinExistence type="inferred from homology"/>
<dbReference type="InterPro" id="IPR016130">
    <property type="entry name" value="Tyr_Pase_AS"/>
</dbReference>
<dbReference type="SMART" id="SM00195">
    <property type="entry name" value="DSPc"/>
    <property type="match status" value="1"/>
</dbReference>
<accession>A0A5J5ENB2</accession>
<dbReference type="GO" id="GO:0004725">
    <property type="term" value="F:protein tyrosine phosphatase activity"/>
    <property type="evidence" value="ECO:0007669"/>
    <property type="project" value="UniProtKB-EC"/>
</dbReference>
<comment type="caution">
    <text evidence="7">The sequence shown here is derived from an EMBL/GenBank/DDBJ whole genome shotgun (WGS) entry which is preliminary data.</text>
</comment>
<dbReference type="GO" id="GO:0043409">
    <property type="term" value="P:negative regulation of MAPK cascade"/>
    <property type="evidence" value="ECO:0007669"/>
    <property type="project" value="TreeGrafter"/>
</dbReference>
<dbReference type="Proteomes" id="UP000326924">
    <property type="component" value="Unassembled WGS sequence"/>
</dbReference>
<evidence type="ECO:0000313" key="7">
    <source>
        <dbReference type="EMBL" id="KAA8897506.1"/>
    </source>
</evidence>
<dbReference type="EC" id="3.1.3.48" evidence="2"/>
<organism evidence="7 8">
    <name type="scientific">Sphaerosporella brunnea</name>
    <dbReference type="NCBI Taxonomy" id="1250544"/>
    <lineage>
        <taxon>Eukaryota</taxon>
        <taxon>Fungi</taxon>
        <taxon>Dikarya</taxon>
        <taxon>Ascomycota</taxon>
        <taxon>Pezizomycotina</taxon>
        <taxon>Pezizomycetes</taxon>
        <taxon>Pezizales</taxon>
        <taxon>Pyronemataceae</taxon>
        <taxon>Sphaerosporella</taxon>
    </lineage>
</organism>
<evidence type="ECO:0000256" key="1">
    <source>
        <dbReference type="ARBA" id="ARBA00008601"/>
    </source>
</evidence>
<evidence type="ECO:0000256" key="2">
    <source>
        <dbReference type="ARBA" id="ARBA00013064"/>
    </source>
</evidence>
<dbReference type="OrthoDB" id="10252009at2759"/>
<dbReference type="InterPro" id="IPR000387">
    <property type="entry name" value="Tyr_Pase_dom"/>
</dbReference>
<keyword evidence="3" id="KW-0378">Hydrolase</keyword>
<dbReference type="Gene3D" id="3.90.190.10">
    <property type="entry name" value="Protein tyrosine phosphatase superfamily"/>
    <property type="match status" value="1"/>
</dbReference>
<evidence type="ECO:0000256" key="3">
    <source>
        <dbReference type="ARBA" id="ARBA00022801"/>
    </source>
</evidence>
<protein>
    <recommendedName>
        <fullName evidence="2">protein-tyrosine-phosphatase</fullName>
        <ecNumber evidence="2">3.1.3.48</ecNumber>
    </recommendedName>
</protein>
<dbReference type="Pfam" id="PF00782">
    <property type="entry name" value="DSPc"/>
    <property type="match status" value="1"/>
</dbReference>
<gene>
    <name evidence="7" type="ORF">FN846DRAFT_751027</name>
</gene>
<keyword evidence="8" id="KW-1185">Reference proteome</keyword>
<comment type="similarity">
    <text evidence="1">Belongs to the protein-tyrosine phosphatase family. Non-receptor class dual specificity subfamily.</text>
</comment>
<dbReference type="PANTHER" id="PTHR10159">
    <property type="entry name" value="DUAL SPECIFICITY PROTEIN PHOSPHATASE"/>
    <property type="match status" value="1"/>
</dbReference>
<sequence>MSEIVPGLWLGNLECAQHYEWLANEGITHVLSLTSERVTIPVWTGIVHKQFRVRDNRRQNLLAQLIDGMQFLEEAFTGDRPVRVYVHCRMGISRSGSVVVGYLVMKYHSRPYKDALAFVRTKRVIVCPNKAFVSQLELLESCAFD</sequence>
<dbReference type="PROSITE" id="PS50054">
    <property type="entry name" value="TYR_PHOSPHATASE_DUAL"/>
    <property type="match status" value="1"/>
</dbReference>